<protein>
    <submittedName>
        <fullName evidence="1">Uncharacterized protein</fullName>
    </submittedName>
</protein>
<accession>A0ABY2FM24</accession>
<organism evidence="1 2">
    <name type="scientific">Kribbella pratensis</name>
    <dbReference type="NCBI Taxonomy" id="2512112"/>
    <lineage>
        <taxon>Bacteria</taxon>
        <taxon>Bacillati</taxon>
        <taxon>Actinomycetota</taxon>
        <taxon>Actinomycetes</taxon>
        <taxon>Propionibacteriales</taxon>
        <taxon>Kribbellaceae</taxon>
        <taxon>Kribbella</taxon>
    </lineage>
</organism>
<evidence type="ECO:0000313" key="2">
    <source>
        <dbReference type="Proteomes" id="UP000295060"/>
    </source>
</evidence>
<evidence type="ECO:0000313" key="1">
    <source>
        <dbReference type="EMBL" id="TDW94153.1"/>
    </source>
</evidence>
<dbReference type="EMBL" id="SODU01000001">
    <property type="protein sequence ID" value="TDW94153.1"/>
    <property type="molecule type" value="Genomic_DNA"/>
</dbReference>
<gene>
    <name evidence="1" type="ORF">EV137_1453</name>
</gene>
<keyword evidence="2" id="KW-1185">Reference proteome</keyword>
<dbReference type="Proteomes" id="UP000295060">
    <property type="component" value="Unassembled WGS sequence"/>
</dbReference>
<name>A0ABY2FM24_9ACTN</name>
<reference evidence="1 2" key="1">
    <citation type="submission" date="2019-03" db="EMBL/GenBank/DDBJ databases">
        <title>Genomic Encyclopedia of Type Strains, Phase III (KMG-III): the genomes of soil and plant-associated and newly described type strains.</title>
        <authorList>
            <person name="Whitman W."/>
        </authorList>
    </citation>
    <scope>NUCLEOTIDE SEQUENCE [LARGE SCALE GENOMIC DNA]</scope>
    <source>
        <strain evidence="1 2">VKMAc-2574</strain>
    </source>
</reference>
<comment type="caution">
    <text evidence="1">The sequence shown here is derived from an EMBL/GenBank/DDBJ whole genome shotgun (WGS) entry which is preliminary data.</text>
</comment>
<sequence>MLERPGVLGPVGRVLERPVGKVLLRAGMALGKVLGPSVGRLVRTVPVSPVGRGFGRQARKQVDRVRERIQPGTVQVLPVGTRVGTVRVRPGRTRLGMLLEREVTGGLGPLGLWFSWWLRWLRPA</sequence>
<proteinExistence type="predicted"/>